<dbReference type="EMBL" id="ML979136">
    <property type="protein sequence ID" value="KAF1915722.1"/>
    <property type="molecule type" value="Genomic_DNA"/>
</dbReference>
<sequence length="140" mass="15169">MEKARLAERRDRVGRACMLGWLLAPALRWARRGTEYGSAEDAANSRQQTFRHRLRARLGRSAAVQAGIRRLFLGQTMELASLATAVDSGLGDAMLDPCRSVVPQLPQLHPTLASSSAPATMAKANASTARAPFRLLSSAR</sequence>
<reference evidence="1" key="1">
    <citation type="journal article" date="2020" name="Stud. Mycol.">
        <title>101 Dothideomycetes genomes: a test case for predicting lifestyles and emergence of pathogens.</title>
        <authorList>
            <person name="Haridas S."/>
            <person name="Albert R."/>
            <person name="Binder M."/>
            <person name="Bloem J."/>
            <person name="Labutti K."/>
            <person name="Salamov A."/>
            <person name="Andreopoulos B."/>
            <person name="Baker S."/>
            <person name="Barry K."/>
            <person name="Bills G."/>
            <person name="Bluhm B."/>
            <person name="Cannon C."/>
            <person name="Castanera R."/>
            <person name="Culley D."/>
            <person name="Daum C."/>
            <person name="Ezra D."/>
            <person name="Gonzalez J."/>
            <person name="Henrissat B."/>
            <person name="Kuo A."/>
            <person name="Liang C."/>
            <person name="Lipzen A."/>
            <person name="Lutzoni F."/>
            <person name="Magnuson J."/>
            <person name="Mondo S."/>
            <person name="Nolan M."/>
            <person name="Ohm R."/>
            <person name="Pangilinan J."/>
            <person name="Park H.-J."/>
            <person name="Ramirez L."/>
            <person name="Alfaro M."/>
            <person name="Sun H."/>
            <person name="Tritt A."/>
            <person name="Yoshinaga Y."/>
            <person name="Zwiers L.-H."/>
            <person name="Turgeon B."/>
            <person name="Goodwin S."/>
            <person name="Spatafora J."/>
            <person name="Crous P."/>
            <person name="Grigoriev I."/>
        </authorList>
    </citation>
    <scope>NUCLEOTIDE SEQUENCE</scope>
    <source>
        <strain evidence="1">HMLAC05119</strain>
    </source>
</reference>
<accession>A0A6A5QK13</accession>
<proteinExistence type="predicted"/>
<gene>
    <name evidence="1" type="ORF">BDU57DRAFT_530641</name>
</gene>
<keyword evidence="2" id="KW-1185">Reference proteome</keyword>
<organism evidence="1 2">
    <name type="scientific">Ampelomyces quisqualis</name>
    <name type="common">Powdery mildew agent</name>
    <dbReference type="NCBI Taxonomy" id="50730"/>
    <lineage>
        <taxon>Eukaryota</taxon>
        <taxon>Fungi</taxon>
        <taxon>Dikarya</taxon>
        <taxon>Ascomycota</taxon>
        <taxon>Pezizomycotina</taxon>
        <taxon>Dothideomycetes</taxon>
        <taxon>Pleosporomycetidae</taxon>
        <taxon>Pleosporales</taxon>
        <taxon>Pleosporineae</taxon>
        <taxon>Phaeosphaeriaceae</taxon>
        <taxon>Ampelomyces</taxon>
    </lineage>
</organism>
<evidence type="ECO:0000313" key="2">
    <source>
        <dbReference type="Proteomes" id="UP000800096"/>
    </source>
</evidence>
<evidence type="ECO:0000313" key="1">
    <source>
        <dbReference type="EMBL" id="KAF1915722.1"/>
    </source>
</evidence>
<protein>
    <submittedName>
        <fullName evidence="1">Uncharacterized protein</fullName>
    </submittedName>
</protein>
<dbReference type="Proteomes" id="UP000800096">
    <property type="component" value="Unassembled WGS sequence"/>
</dbReference>
<dbReference type="AlphaFoldDB" id="A0A6A5QK13"/>
<name>A0A6A5QK13_AMPQU</name>